<keyword evidence="2" id="KW-1185">Reference proteome</keyword>
<dbReference type="STRING" id="398511.BpOF4_10735"/>
<proteinExistence type="predicted"/>
<organism evidence="1 2">
    <name type="scientific">Alkalihalophilus pseudofirmus (strain ATCC BAA-2126 / JCM 17055 / OF4)</name>
    <name type="common">Bacillus pseudofirmus</name>
    <dbReference type="NCBI Taxonomy" id="398511"/>
    <lineage>
        <taxon>Bacteria</taxon>
        <taxon>Bacillati</taxon>
        <taxon>Bacillota</taxon>
        <taxon>Bacilli</taxon>
        <taxon>Bacillales</taxon>
        <taxon>Bacillaceae</taxon>
        <taxon>Alkalihalophilus</taxon>
    </lineage>
</organism>
<reference evidence="1 2" key="1">
    <citation type="journal article" date="2011" name="Environ. Microbiol.">
        <title>Genome of alkaliphilic Bacillus pseudofirmus OF4 reveals adaptations that support the ability to grow in an external pH range from 7.5 to 11.4.</title>
        <authorList>
            <person name="Janto B."/>
            <person name="Ahmed A."/>
            <person name="Ito M."/>
            <person name="Liu J."/>
            <person name="Hicks D.B."/>
            <person name="Pagni S."/>
            <person name="Fackelmayer O.J."/>
            <person name="Smith T.A."/>
            <person name="Earl J."/>
            <person name="Elbourne L.D."/>
            <person name="Hassan K."/>
            <person name="Paulsen I.T."/>
            <person name="Kolsto A.B."/>
            <person name="Tourasse N.J."/>
            <person name="Ehrlich G.D."/>
            <person name="Boissy R."/>
            <person name="Ivey D.M."/>
            <person name="Li G."/>
            <person name="Xue Y."/>
            <person name="Ma Y."/>
            <person name="Hu F.Z."/>
            <person name="Krulwich T.A."/>
        </authorList>
    </citation>
    <scope>NUCLEOTIDE SEQUENCE [LARGE SCALE GENOMIC DNA]</scope>
    <source>
        <strain evidence="2">ATCC BAA-2126 / JCM 17055 / OF4</strain>
    </source>
</reference>
<gene>
    <name evidence="1" type="ordered locus">BpOF4_10735</name>
</gene>
<evidence type="ECO:0000313" key="1">
    <source>
        <dbReference type="EMBL" id="ADC50200.1"/>
    </source>
</evidence>
<sequence length="77" mass="8662">MSSFDAPFLPARQGAEARQEKLNDSFRYEGAGALTMRSVCCFVWQSEGTDYLNHEARQEKLRKNEGAVPAGSSFHYD</sequence>
<dbReference type="EMBL" id="CP001878">
    <property type="protein sequence ID" value="ADC50200.1"/>
    <property type="molecule type" value="Genomic_DNA"/>
</dbReference>
<dbReference type="KEGG" id="bpf:BpOF4_10735"/>
<dbReference type="AlphaFoldDB" id="D3FUN0"/>
<dbReference type="HOGENOM" id="CLU_198066_0_0_9"/>
<evidence type="ECO:0000313" key="2">
    <source>
        <dbReference type="Proteomes" id="UP000001544"/>
    </source>
</evidence>
<protein>
    <submittedName>
        <fullName evidence="1">Uncharacterized protein</fullName>
    </submittedName>
</protein>
<dbReference type="Proteomes" id="UP000001544">
    <property type="component" value="Chromosome"/>
</dbReference>
<name>D3FUN0_ALKPO</name>
<accession>D3FUN0</accession>